<sequence>MVDYLIQHPEVATGKFTTLNAKNKLQGSWEELATHLNNMRNPNQAIKNVKSWKESWRDQKTKTSKKVGALRAARVKTGNKKIDLPPLSDLDKKVFGLMGHDYVEGTECADSWPEEQEDNIERLVAGDQGIFDAEPSVLTLRQTTDIDPVTINENINDLDELLATVDDNYVVLQPYCEDEFTSKHLLQETSISASIGPSQSTPKSNLLATPISASIGTSQSIQKKQMLTNNAKQVKLGNQLQTARDAFSLIAEKQVEANFKIADALTTIATALEKLAENDKKRLENEKLIIEIYTKVIDKL</sequence>
<dbReference type="OrthoDB" id="6604995at2759"/>
<dbReference type="AlphaFoldDB" id="A0A8R2JLT4"/>
<organism evidence="1 2">
    <name type="scientific">Acyrthosiphon pisum</name>
    <name type="common">Pea aphid</name>
    <dbReference type="NCBI Taxonomy" id="7029"/>
    <lineage>
        <taxon>Eukaryota</taxon>
        <taxon>Metazoa</taxon>
        <taxon>Ecdysozoa</taxon>
        <taxon>Arthropoda</taxon>
        <taxon>Hexapoda</taxon>
        <taxon>Insecta</taxon>
        <taxon>Pterygota</taxon>
        <taxon>Neoptera</taxon>
        <taxon>Paraneoptera</taxon>
        <taxon>Hemiptera</taxon>
        <taxon>Sternorrhyncha</taxon>
        <taxon>Aphidomorpha</taxon>
        <taxon>Aphidoidea</taxon>
        <taxon>Aphididae</taxon>
        <taxon>Macrosiphini</taxon>
        <taxon>Acyrthosiphon</taxon>
    </lineage>
</organism>
<reference evidence="2" key="1">
    <citation type="submission" date="2010-06" db="EMBL/GenBank/DDBJ databases">
        <authorList>
            <person name="Jiang H."/>
            <person name="Abraham K."/>
            <person name="Ali S."/>
            <person name="Alsbrooks S.L."/>
            <person name="Anim B.N."/>
            <person name="Anosike U.S."/>
            <person name="Attaway T."/>
            <person name="Bandaranaike D.P."/>
            <person name="Battles P.K."/>
            <person name="Bell S.N."/>
            <person name="Bell A.V."/>
            <person name="Beltran B."/>
            <person name="Bickham C."/>
            <person name="Bustamante Y."/>
            <person name="Caleb T."/>
            <person name="Canada A."/>
            <person name="Cardenas V."/>
            <person name="Carter K."/>
            <person name="Chacko J."/>
            <person name="Chandrabose M.N."/>
            <person name="Chavez D."/>
            <person name="Chavez A."/>
            <person name="Chen L."/>
            <person name="Chu H.-S."/>
            <person name="Claassen K.J."/>
            <person name="Cockrell R."/>
            <person name="Collins M."/>
            <person name="Cooper J.A."/>
            <person name="Cree A."/>
            <person name="Curry S.M."/>
            <person name="Da Y."/>
            <person name="Dao M.D."/>
            <person name="Das B."/>
            <person name="Davila M.-L."/>
            <person name="Davy-Carroll L."/>
            <person name="Denson S."/>
            <person name="Dinh H."/>
            <person name="Ebong V.E."/>
            <person name="Edwards J.R."/>
            <person name="Egan A."/>
            <person name="El-Daye J."/>
            <person name="Escobedo L."/>
            <person name="Fernandez S."/>
            <person name="Fernando P.R."/>
            <person name="Flagg N."/>
            <person name="Forbes L.D."/>
            <person name="Fowler R.G."/>
            <person name="Fu Q."/>
            <person name="Gabisi R.A."/>
            <person name="Ganer J."/>
            <person name="Garbino Pronczuk A."/>
            <person name="Garcia R.M."/>
            <person name="Garner T."/>
            <person name="Garrett T.E."/>
            <person name="Gonzalez D.A."/>
            <person name="Hamid H."/>
            <person name="Hawkins E.S."/>
            <person name="Hirani K."/>
            <person name="Hogues M.E."/>
            <person name="Hollins B."/>
            <person name="Hsiao C.-H."/>
            <person name="Jabil R."/>
            <person name="James M.L."/>
            <person name="Jhangiani S.N."/>
            <person name="Johnson B."/>
            <person name="Johnson Q."/>
            <person name="Joshi V."/>
            <person name="Kalu J.B."/>
            <person name="Kam C."/>
            <person name="Kashfia A."/>
            <person name="Keebler J."/>
            <person name="Kisamo H."/>
            <person name="Kovar C.L."/>
            <person name="Lago L.A."/>
            <person name="Lai C.-Y."/>
            <person name="Laidlaw J."/>
            <person name="Lara F."/>
            <person name="Le T.-K."/>
            <person name="Lee S.L."/>
            <person name="Legall F.H."/>
            <person name="Lemon S.J."/>
            <person name="Lewis L.R."/>
            <person name="Li B."/>
            <person name="Liu Y."/>
            <person name="Liu Y.-S."/>
            <person name="Lopez J."/>
            <person name="Lozado R.J."/>
            <person name="Lu J."/>
            <person name="Madu R.C."/>
            <person name="Maheshwari M."/>
            <person name="Maheshwari R."/>
            <person name="Malloy K."/>
            <person name="Martinez E."/>
            <person name="Mathew T."/>
            <person name="Mercado I.C."/>
            <person name="Mercado C."/>
            <person name="Meyer B."/>
            <person name="Montgomery K."/>
            <person name="Morgan M.B."/>
            <person name="Munidasa M."/>
            <person name="Nazareth L.V."/>
            <person name="Nelson J."/>
            <person name="Ng B.M."/>
            <person name="Nguyen N.B."/>
            <person name="Nguyen P.Q."/>
            <person name="Nguyen T."/>
            <person name="Obregon M."/>
            <person name="Okwuonu G.O."/>
            <person name="Onwere C.G."/>
            <person name="Orozco G."/>
            <person name="Parra A."/>
            <person name="Patel S."/>
            <person name="Patil S."/>
            <person name="Perez A."/>
            <person name="Perez Y."/>
            <person name="Pham C."/>
            <person name="Primus E.L."/>
            <person name="Pu L.-L."/>
            <person name="Puazo M."/>
            <person name="Qin X."/>
            <person name="Quiroz J.B."/>
            <person name="Reese J."/>
            <person name="Richards S."/>
            <person name="Rives C.M."/>
            <person name="Robberts R."/>
            <person name="Ruiz S.J."/>
            <person name="Ruiz M.J."/>
            <person name="Santibanez J."/>
            <person name="Schneider B.W."/>
            <person name="Sisson I."/>
            <person name="Smith M."/>
            <person name="Sodergren E."/>
            <person name="Song X.-Z."/>
            <person name="Song B.B."/>
            <person name="Summersgill H."/>
            <person name="Thelus R."/>
            <person name="Thornton R.D."/>
            <person name="Trejos Z.Y."/>
            <person name="Usmani K."/>
            <person name="Vattathil S."/>
            <person name="Villasana D."/>
            <person name="Walker D.L."/>
            <person name="Wang S."/>
            <person name="Wang K."/>
            <person name="White C.S."/>
            <person name="Williams A.C."/>
            <person name="Williamson J."/>
            <person name="Wilson K."/>
            <person name="Woghiren I.O."/>
            <person name="Woodworth J.R."/>
            <person name="Worley K.C."/>
            <person name="Wright R.A."/>
            <person name="Wu W."/>
            <person name="Young L."/>
            <person name="Zhang L."/>
            <person name="Zhang J."/>
            <person name="Zhu Y."/>
            <person name="Muzny D.M."/>
            <person name="Weinstock G."/>
            <person name="Gibbs R.A."/>
        </authorList>
    </citation>
    <scope>NUCLEOTIDE SEQUENCE [LARGE SCALE GENOMIC DNA]</scope>
    <source>
        <strain evidence="2">LSR1</strain>
    </source>
</reference>
<keyword evidence="2" id="KW-1185">Reference proteome</keyword>
<dbReference type="GeneID" id="115033305"/>
<evidence type="ECO:0008006" key="3">
    <source>
        <dbReference type="Google" id="ProtNLM"/>
    </source>
</evidence>
<dbReference type="RefSeq" id="XP_029341487.1">
    <property type="nucleotide sequence ID" value="XM_029485627.1"/>
</dbReference>
<proteinExistence type="predicted"/>
<protein>
    <recommendedName>
        <fullName evidence="3">Regulatory protein zeste</fullName>
    </recommendedName>
</protein>
<dbReference type="KEGG" id="api:115033305"/>
<accession>A0A8R2JLT4</accession>
<evidence type="ECO:0000313" key="2">
    <source>
        <dbReference type="Proteomes" id="UP000007819"/>
    </source>
</evidence>
<dbReference type="Proteomes" id="UP000007819">
    <property type="component" value="Chromosome X"/>
</dbReference>
<dbReference type="EnsemblMetazoa" id="XM_029485627.1">
    <property type="protein sequence ID" value="XP_029341487.1"/>
    <property type="gene ID" value="LOC115033305"/>
</dbReference>
<name>A0A8R2JLT4_ACYPI</name>
<evidence type="ECO:0000313" key="1">
    <source>
        <dbReference type="EnsemblMetazoa" id="XP_029341487.1"/>
    </source>
</evidence>
<reference evidence="1" key="2">
    <citation type="submission" date="2022-06" db="UniProtKB">
        <authorList>
            <consortium name="EnsemblMetazoa"/>
        </authorList>
    </citation>
    <scope>IDENTIFICATION</scope>
</reference>